<dbReference type="Proteomes" id="UP000070434">
    <property type="component" value="Chromosome 1"/>
</dbReference>
<evidence type="ECO:0000259" key="2">
    <source>
        <dbReference type="Pfam" id="PF00419"/>
    </source>
</evidence>
<name>A0AAW3PZH3_9BURK</name>
<evidence type="ECO:0000313" key="3">
    <source>
        <dbReference type="EMBL" id="KWZ35000.1"/>
    </source>
</evidence>
<reference evidence="3 4" key="1">
    <citation type="submission" date="2015-11" db="EMBL/GenBank/DDBJ databases">
        <authorList>
            <person name="Sahl J."/>
            <person name="Wagner D."/>
            <person name="Keim P."/>
        </authorList>
    </citation>
    <scope>NUCLEOTIDE SEQUENCE [LARGE SCALE GENOMIC DNA]</scope>
    <source>
        <strain evidence="3 4">AZ-4-2-10-S1-D7</strain>
    </source>
</reference>
<protein>
    <recommendedName>
        <fullName evidence="2">Fimbrial-type adhesion domain-containing protein</fullName>
    </recommendedName>
</protein>
<dbReference type="GO" id="GO:0009289">
    <property type="term" value="C:pilus"/>
    <property type="evidence" value="ECO:0007669"/>
    <property type="project" value="InterPro"/>
</dbReference>
<dbReference type="Pfam" id="PF00419">
    <property type="entry name" value="Fimbrial"/>
    <property type="match status" value="1"/>
</dbReference>
<dbReference type="Gene3D" id="2.60.40.1090">
    <property type="entry name" value="Fimbrial-type adhesion domain"/>
    <property type="match status" value="1"/>
</dbReference>
<dbReference type="SUPFAM" id="SSF49401">
    <property type="entry name" value="Bacterial adhesins"/>
    <property type="match status" value="1"/>
</dbReference>
<dbReference type="GO" id="GO:0043709">
    <property type="term" value="P:cell adhesion involved in single-species biofilm formation"/>
    <property type="evidence" value="ECO:0007669"/>
    <property type="project" value="TreeGrafter"/>
</dbReference>
<dbReference type="EMBL" id="LNJP01000001">
    <property type="protein sequence ID" value="KWZ35000.1"/>
    <property type="molecule type" value="Genomic_DNA"/>
</dbReference>
<evidence type="ECO:0000256" key="1">
    <source>
        <dbReference type="ARBA" id="ARBA00022729"/>
    </source>
</evidence>
<proteinExistence type="predicted"/>
<evidence type="ECO:0000313" key="4">
    <source>
        <dbReference type="Proteomes" id="UP000070434"/>
    </source>
</evidence>
<comment type="caution">
    <text evidence="3">The sequence shown here is derived from an EMBL/GenBank/DDBJ whole genome shotgun (WGS) entry which is preliminary data.</text>
</comment>
<feature type="domain" description="Fimbrial-type adhesion" evidence="2">
    <location>
        <begin position="28"/>
        <end position="172"/>
    </location>
</feature>
<organism evidence="3 4">
    <name type="scientific">Burkholderia anthina</name>
    <dbReference type="NCBI Taxonomy" id="179879"/>
    <lineage>
        <taxon>Bacteria</taxon>
        <taxon>Pseudomonadati</taxon>
        <taxon>Pseudomonadota</taxon>
        <taxon>Betaproteobacteria</taxon>
        <taxon>Burkholderiales</taxon>
        <taxon>Burkholderiaceae</taxon>
        <taxon>Burkholderia</taxon>
        <taxon>Burkholderia cepacia complex</taxon>
    </lineage>
</organism>
<accession>A0AAW3PZH3</accession>
<dbReference type="InterPro" id="IPR000259">
    <property type="entry name" value="Adhesion_dom_fimbrial"/>
</dbReference>
<dbReference type="PANTHER" id="PTHR33420:SF3">
    <property type="entry name" value="FIMBRIAL SUBUNIT ELFA"/>
    <property type="match status" value="1"/>
</dbReference>
<gene>
    <name evidence="3" type="ORF">WS64_05305</name>
</gene>
<dbReference type="InterPro" id="IPR036937">
    <property type="entry name" value="Adhesion_dom_fimbrial_sf"/>
</dbReference>
<dbReference type="InterPro" id="IPR050263">
    <property type="entry name" value="Bact_Fimbrial_Adh_Pro"/>
</dbReference>
<dbReference type="PANTHER" id="PTHR33420">
    <property type="entry name" value="FIMBRIAL SUBUNIT ELFA-RELATED"/>
    <property type="match status" value="1"/>
</dbReference>
<sequence length="172" mass="17836">MLNGYGVFQLDGTGGVNQRPSKNFRHLISGTVNFTRGTCSLRAGDESKTVTLPPVVTHKLPGVGGTAGRVPFSLQVQNCDVGVKGASFMFSGTPDPNDAKAFTNIGNAQGVAIYLRNADGSKVIPPKGTEGNVAPVSANVGVLDLNAEYVVTRPTVSPGTVKALATFGLNYQ</sequence>
<dbReference type="InterPro" id="IPR008966">
    <property type="entry name" value="Adhesion_dom_sf"/>
</dbReference>
<dbReference type="AlphaFoldDB" id="A0AAW3PZH3"/>
<keyword evidence="1" id="KW-0732">Signal</keyword>